<dbReference type="EMBL" id="MF101450">
    <property type="protein sequence ID" value="ARW68006.1"/>
    <property type="molecule type" value="Genomic_DNA"/>
</dbReference>
<evidence type="ECO:0000313" key="1">
    <source>
        <dbReference type="EMBL" id="ARW68006.1"/>
    </source>
</evidence>
<gene>
    <name evidence="1" type="primary">ycf80</name>
</gene>
<organism evidence="1">
    <name type="scientific">Cliftonaea pectinata</name>
    <dbReference type="NCBI Taxonomy" id="2007206"/>
    <lineage>
        <taxon>Eukaryota</taxon>
        <taxon>Rhodophyta</taxon>
        <taxon>Florideophyceae</taxon>
        <taxon>Rhodymeniophycidae</taxon>
        <taxon>Ceramiales</taxon>
        <taxon>Rhodomelaceae</taxon>
        <taxon>Polyzonieae</taxon>
        <taxon>Cliftonaea</taxon>
    </lineage>
</organism>
<proteinExistence type="predicted"/>
<protein>
    <recommendedName>
        <fullName evidence="2">Ycf80</fullName>
    </recommendedName>
</protein>
<name>A0A1Z1MPY9_9FLOR</name>
<dbReference type="GeneID" id="33361522"/>
<keyword evidence="1" id="KW-0150">Chloroplast</keyword>
<reference evidence="1" key="1">
    <citation type="journal article" date="2017" name="J. Phycol.">
        <title>Analysis of chloroplast genomes and a supermatrix inform reclassification of the Rhodomelaceae (Rhodophyta).</title>
        <authorList>
            <person name="Diaz-Tapia P."/>
            <person name="Maggs C.A."/>
            <person name="West J.A."/>
            <person name="Verbruggen H."/>
        </authorList>
    </citation>
    <scope>NUCLEOTIDE SEQUENCE</scope>
    <source>
        <strain evidence="1">PD1561</strain>
    </source>
</reference>
<dbReference type="AlphaFoldDB" id="A0A1Z1MPY9"/>
<sequence length="483" mass="57533">MILFNVIPFYTMLKNYYKNSNHLIKLNQNKSYLKTSNSVNSDSNNKLSLLIVSSKKNLKNKLFSESFSWRINNNLIARNFWQKFINQYLQETVFLSQVNQVSDTYTNKLRTNGLSIYNANEYNNFLLKFSKDLLNGAVVVSSNKNNNALLLNNHSYKYVQYKWFKLPKINLYLFDVSKNSYLNSIKHYRHKVLYKSLPLFTLINDNKQVILSESPDQLFHDKTFYNLIFKFLSKFSYKKIHSKNMYIGLIFINPKDALEYRDYINSKHIRSTNNNNINLIISDLKFYYQLLSSSVKNTEFRLIPDLREVSDLLYNFRNYKNVFFDSKQKHGKNYFQGQPIYLIQSIIAKNKNTGEEERLSYEYNIKNSDNIKSYKTIFLNYQTAIDAWSKFREEHSNYSLPIKPKLFISNLELFIKTLDYGNNKQNFIFVPSLQSYEFAKKYIEIKSKDINSITKLIINESLYIRTIFKRVIWSLTSRQPINW</sequence>
<geneLocation type="chloroplast" evidence="1"/>
<accession>A0A1Z1MPY9</accession>
<evidence type="ECO:0008006" key="2">
    <source>
        <dbReference type="Google" id="ProtNLM"/>
    </source>
</evidence>
<dbReference type="RefSeq" id="YP_009398870.1">
    <property type="nucleotide sequence ID" value="NC_035294.1"/>
</dbReference>
<keyword evidence="1" id="KW-0934">Plastid</keyword>